<dbReference type="InterPro" id="IPR043138">
    <property type="entry name" value="GGT_lsub"/>
</dbReference>
<dbReference type="InterPro" id="IPR051792">
    <property type="entry name" value="GGT_bact"/>
</dbReference>
<dbReference type="EC" id="2.3.2.2" evidence="9"/>
<evidence type="ECO:0000256" key="10">
    <source>
        <dbReference type="SAM" id="SignalP"/>
    </source>
</evidence>
<protein>
    <recommendedName>
        <fullName evidence="9">Glutathione hydrolase proenzyme</fullName>
        <ecNumber evidence="9">2.3.2.2</ecNumber>
        <ecNumber evidence="9">3.4.19.13</ecNumber>
    </recommendedName>
    <component>
        <recommendedName>
            <fullName evidence="9">Glutathione hydrolase large chain</fullName>
        </recommendedName>
    </component>
    <component>
        <recommendedName>
            <fullName evidence="9">Glutathione hydrolase small chain</fullName>
        </recommendedName>
    </component>
</protein>
<dbReference type="InterPro" id="IPR043137">
    <property type="entry name" value="GGT_ssub_C"/>
</dbReference>
<evidence type="ECO:0000256" key="2">
    <source>
        <dbReference type="ARBA" id="ARBA00001089"/>
    </source>
</evidence>
<comment type="similarity">
    <text evidence="3 9">Belongs to the gamma-glutamyltransferase family.</text>
</comment>
<dbReference type="InterPro" id="IPR029055">
    <property type="entry name" value="Ntn_hydrolases_N"/>
</dbReference>
<keyword evidence="6 9" id="KW-0865">Zymogen</keyword>
<dbReference type="Gene3D" id="3.60.20.40">
    <property type="match status" value="1"/>
</dbReference>
<comment type="pathway">
    <text evidence="9">Sulfur metabolism; glutathione metabolism.</text>
</comment>
<accession>A0ABW7P2I0</accession>
<evidence type="ECO:0000256" key="3">
    <source>
        <dbReference type="ARBA" id="ARBA00009381"/>
    </source>
</evidence>
<dbReference type="PANTHER" id="PTHR43199">
    <property type="entry name" value="GLUTATHIONE HYDROLASE"/>
    <property type="match status" value="1"/>
</dbReference>
<evidence type="ECO:0000256" key="1">
    <source>
        <dbReference type="ARBA" id="ARBA00001049"/>
    </source>
</evidence>
<comment type="catalytic activity">
    <reaction evidence="8 9">
        <text>an N-terminal (5-L-glutamyl)-[peptide] + an alpha-amino acid = 5-L-glutamyl amino acid + an N-terminal L-alpha-aminoacyl-[peptide]</text>
        <dbReference type="Rhea" id="RHEA:23904"/>
        <dbReference type="Rhea" id="RHEA-COMP:9780"/>
        <dbReference type="Rhea" id="RHEA-COMP:9795"/>
        <dbReference type="ChEBI" id="CHEBI:77644"/>
        <dbReference type="ChEBI" id="CHEBI:78597"/>
        <dbReference type="ChEBI" id="CHEBI:78599"/>
        <dbReference type="ChEBI" id="CHEBI:78608"/>
        <dbReference type="EC" id="2.3.2.2"/>
    </reaction>
</comment>
<evidence type="ECO:0000256" key="4">
    <source>
        <dbReference type="ARBA" id="ARBA00022679"/>
    </source>
</evidence>
<feature type="chain" id="PRO_5045459569" description="Glutathione hydrolase proenzyme" evidence="10">
    <location>
        <begin position="17"/>
        <end position="585"/>
    </location>
</feature>
<evidence type="ECO:0000256" key="6">
    <source>
        <dbReference type="ARBA" id="ARBA00023145"/>
    </source>
</evidence>
<evidence type="ECO:0000256" key="9">
    <source>
        <dbReference type="RuleBase" id="RU368036"/>
    </source>
</evidence>
<dbReference type="Gene3D" id="1.10.246.130">
    <property type="match status" value="1"/>
</dbReference>
<dbReference type="RefSeq" id="WP_395545500.1">
    <property type="nucleotide sequence ID" value="NZ_CP166302.1"/>
</dbReference>
<dbReference type="GO" id="GO:0103068">
    <property type="term" value="F:leukotriene C4 gamma-glutamyl transferase activity"/>
    <property type="evidence" value="ECO:0007669"/>
    <property type="project" value="UniProtKB-EC"/>
</dbReference>
<organism evidence="11 12">
    <name type="scientific">Oceanimonas smirnovii</name>
    <dbReference type="NCBI Taxonomy" id="264574"/>
    <lineage>
        <taxon>Bacteria</taxon>
        <taxon>Pseudomonadati</taxon>
        <taxon>Pseudomonadota</taxon>
        <taxon>Gammaproteobacteria</taxon>
        <taxon>Aeromonadales</taxon>
        <taxon>Aeromonadaceae</taxon>
        <taxon>Oceanimonas</taxon>
    </lineage>
</organism>
<feature type="signal peptide" evidence="10">
    <location>
        <begin position="1"/>
        <end position="16"/>
    </location>
</feature>
<dbReference type="SUPFAM" id="SSF56235">
    <property type="entry name" value="N-terminal nucleophile aminohydrolases (Ntn hydrolases)"/>
    <property type="match status" value="1"/>
</dbReference>
<dbReference type="InterPro" id="IPR000101">
    <property type="entry name" value="GGT_peptidase"/>
</dbReference>
<comment type="subunit">
    <text evidence="9">This enzyme consists of two polypeptide chains, which are synthesized in precursor form from a single polypeptide.</text>
</comment>
<dbReference type="Pfam" id="PF01019">
    <property type="entry name" value="G_glu_transpept"/>
    <property type="match status" value="1"/>
</dbReference>
<keyword evidence="4 9" id="KW-0808">Transferase</keyword>
<evidence type="ECO:0000256" key="5">
    <source>
        <dbReference type="ARBA" id="ARBA00022801"/>
    </source>
</evidence>
<dbReference type="EMBL" id="JBGFTR010000014">
    <property type="protein sequence ID" value="MFH7565656.1"/>
    <property type="molecule type" value="Genomic_DNA"/>
</dbReference>
<dbReference type="PRINTS" id="PR01210">
    <property type="entry name" value="GGTRANSPTASE"/>
</dbReference>
<comment type="PTM">
    <text evidence="9">Cleaved by autocatalysis into a large and a small subunit.</text>
</comment>
<keyword evidence="9" id="KW-0317">Glutathione biosynthesis</keyword>
<sequence length="585" mass="62977">MPLFLIFLLWWSPAYADSRATPEAATGWQNKPLVQTQQAMVVTANPHASRAAQQMLERGGSAVDAMIAAQMVLTLVEPQSSGLGGGGFLVHWQQEQQQVTTLDGRETAPLAASPELFIDEQGKPLEFMDAVIGGRSVGTPGTVMLMWQAHQRFGSLPWQDLFTPAISLSLNGFEVSPRLAQLITKNRDSLQQDPQARDYFFNEKGEPLTAGHHLVNPLLAAILTRLSIEGPSAFYEGKIAGLMVDKVSAASNPGTLTLEDLAQYRVQERPALCFPYRQYKLCGMGPPGSGALALGQILGMLSHFELSKMGPASPAAWRLIADASRLAFADRARYAADSDFVPVPVEALLSADYLADRAGLLKASAQALSEVKAGQPTIQPAPPADTSPELPSTTQISIIDAKGNAVSLTSTIENAFGSRLMVQGFLLNNELTDFAFVPEQNGVPLANRLEPGKRPRSSMSPTLVFDQHNELLMVLGSPGGSSIIGYVLHTLISVLDWGMDIREAVHQPHVLHRGGQLEMEPFGRNRALQPAMAALGYKPRFNELNSGLHVIMRQGNQLQGVADPRREGTAIPANLLPEPGVSAGP</sequence>
<dbReference type="PANTHER" id="PTHR43199:SF1">
    <property type="entry name" value="GLUTATHIONE HYDROLASE PROENZYME"/>
    <property type="match status" value="1"/>
</dbReference>
<evidence type="ECO:0000313" key="11">
    <source>
        <dbReference type="EMBL" id="MFH7565656.1"/>
    </source>
</evidence>
<dbReference type="Proteomes" id="UP001610706">
    <property type="component" value="Unassembled WGS sequence"/>
</dbReference>
<gene>
    <name evidence="11" type="primary">ggt</name>
    <name evidence="11" type="ORF">AB9R89_10005</name>
</gene>
<name>A0ABW7P2I0_9GAMM</name>
<keyword evidence="12" id="KW-1185">Reference proteome</keyword>
<comment type="catalytic activity">
    <reaction evidence="2 9">
        <text>glutathione + H2O = L-cysteinylglycine + L-glutamate</text>
        <dbReference type="Rhea" id="RHEA:28807"/>
        <dbReference type="ChEBI" id="CHEBI:15377"/>
        <dbReference type="ChEBI" id="CHEBI:29985"/>
        <dbReference type="ChEBI" id="CHEBI:57925"/>
        <dbReference type="ChEBI" id="CHEBI:61694"/>
        <dbReference type="EC" id="3.4.19.13"/>
    </reaction>
</comment>
<evidence type="ECO:0000256" key="7">
    <source>
        <dbReference type="ARBA" id="ARBA00023315"/>
    </source>
</evidence>
<evidence type="ECO:0000313" key="12">
    <source>
        <dbReference type="Proteomes" id="UP001610706"/>
    </source>
</evidence>
<dbReference type="EC" id="3.4.19.13" evidence="9"/>
<evidence type="ECO:0000256" key="8">
    <source>
        <dbReference type="ARBA" id="ARBA00047417"/>
    </source>
</evidence>
<comment type="caution">
    <text evidence="11">The sequence shown here is derived from an EMBL/GenBank/DDBJ whole genome shotgun (WGS) entry which is preliminary data.</text>
</comment>
<dbReference type="NCBIfam" id="TIGR00066">
    <property type="entry name" value="g_glut_trans"/>
    <property type="match status" value="1"/>
</dbReference>
<keyword evidence="10" id="KW-0732">Signal</keyword>
<keyword evidence="5 9" id="KW-0378">Hydrolase</keyword>
<keyword evidence="7 9" id="KW-0012">Acyltransferase</keyword>
<comment type="catalytic activity">
    <reaction evidence="1 9">
        <text>an S-substituted glutathione + H2O = an S-substituted L-cysteinylglycine + L-glutamate</text>
        <dbReference type="Rhea" id="RHEA:59468"/>
        <dbReference type="ChEBI" id="CHEBI:15377"/>
        <dbReference type="ChEBI" id="CHEBI:29985"/>
        <dbReference type="ChEBI" id="CHEBI:90779"/>
        <dbReference type="ChEBI" id="CHEBI:143103"/>
        <dbReference type="EC" id="3.4.19.13"/>
    </reaction>
</comment>
<proteinExistence type="inferred from homology"/>
<reference evidence="11 12" key="1">
    <citation type="submission" date="2024-08" db="EMBL/GenBank/DDBJ databases">
        <title>Oceanimonas smirnovii Genome sequencing and assembly.</title>
        <authorList>
            <person name="Tang B."/>
        </authorList>
    </citation>
    <scope>NUCLEOTIDE SEQUENCE [LARGE SCALE GENOMIC DNA]</scope>
    <source>
        <strain evidence="11 12">OS2020-119</strain>
    </source>
</reference>